<keyword evidence="1" id="KW-1133">Transmembrane helix</keyword>
<dbReference type="OrthoDB" id="384721at2"/>
<accession>A0A4Q0VNH2</accession>
<dbReference type="GO" id="GO:0006629">
    <property type="term" value="P:lipid metabolic process"/>
    <property type="evidence" value="ECO:0007669"/>
    <property type="project" value="InterPro"/>
</dbReference>
<protein>
    <submittedName>
        <fullName evidence="3">Glycerophosphodiester phosphodiesterase</fullName>
    </submittedName>
</protein>
<dbReference type="EMBL" id="QOUX01000047">
    <property type="protein sequence ID" value="RXI96546.1"/>
    <property type="molecule type" value="Genomic_DNA"/>
</dbReference>
<evidence type="ECO:0000313" key="3">
    <source>
        <dbReference type="EMBL" id="RXI96546.1"/>
    </source>
</evidence>
<evidence type="ECO:0000259" key="2">
    <source>
        <dbReference type="PROSITE" id="PS51704"/>
    </source>
</evidence>
<name>A0A4Q0VNH2_9BACI</name>
<dbReference type="AlphaFoldDB" id="A0A4Q0VNH2"/>
<gene>
    <name evidence="3" type="ORF">DS745_22840</name>
</gene>
<feature type="transmembrane region" description="Helical" evidence="1">
    <location>
        <begin position="21"/>
        <end position="37"/>
    </location>
</feature>
<dbReference type="PANTHER" id="PTHR46211:SF14">
    <property type="entry name" value="GLYCEROPHOSPHODIESTER PHOSPHODIESTERASE"/>
    <property type="match status" value="1"/>
</dbReference>
<dbReference type="CDD" id="cd08561">
    <property type="entry name" value="GDPD_cytoplasmic_ScUgpQ2_like"/>
    <property type="match status" value="1"/>
</dbReference>
<dbReference type="InterPro" id="IPR030395">
    <property type="entry name" value="GP_PDE_dom"/>
</dbReference>
<keyword evidence="1" id="KW-0472">Membrane</keyword>
<reference evidence="3 4" key="1">
    <citation type="journal article" date="2019" name="Int. J. Syst. Evol. Microbiol.">
        <title>Anaerobacillus alkaliphilus sp. nov., a novel alkaliphilic and moderately halophilic bacterium.</title>
        <authorList>
            <person name="Borsodi A.K."/>
            <person name="Aszalos J.M."/>
            <person name="Bihari P."/>
            <person name="Nagy I."/>
            <person name="Schumann P."/>
            <person name="Sproer C."/>
            <person name="Kovacs A.L."/>
            <person name="Boka K."/>
            <person name="Dobosy P."/>
            <person name="Ovari M."/>
            <person name="Szili-Kovacs T."/>
            <person name="Toth E."/>
        </authorList>
    </citation>
    <scope>NUCLEOTIDE SEQUENCE [LARGE SCALE GENOMIC DNA]</scope>
    <source>
        <strain evidence="3 4">B16-10</strain>
    </source>
</reference>
<sequence length="308" mass="35367">MSFYTFGPITKVKGRRSFSKYLLLSILIFGFLLFLLSNPEQIETKQFFQSYETPLVIAHRGGSVYPENTLSAFRHSFDIGSDILEFDVHMTKDGHLVVIHDFTVDRTTNGQGRVDSLTLAELKQLDAGYYHASEEGYPYRNQGISIPTVREVFEQFPTSYMNIELKAQYPDIERKLLDLIHEFQLENKILLSSFEQKIIDAFNNLANGTVAISGGRSEVAKFVALHKFFLAPFYHPKVDAIQLPTKVKFFNLIDEKLIKGAQKRGMQVHYWTINDREEMRRLLLLGADGIITDEPEILLEILHELGLR</sequence>
<dbReference type="RefSeq" id="WP_129080522.1">
    <property type="nucleotide sequence ID" value="NZ_QOUX01000047.1"/>
</dbReference>
<dbReference type="PROSITE" id="PS51704">
    <property type="entry name" value="GP_PDE"/>
    <property type="match status" value="1"/>
</dbReference>
<dbReference type="Gene3D" id="3.20.20.190">
    <property type="entry name" value="Phosphatidylinositol (PI) phosphodiesterase"/>
    <property type="match status" value="1"/>
</dbReference>
<feature type="domain" description="GP-PDE" evidence="2">
    <location>
        <begin position="54"/>
        <end position="302"/>
    </location>
</feature>
<dbReference type="InterPro" id="IPR017946">
    <property type="entry name" value="PLC-like_Pdiesterase_TIM-brl"/>
</dbReference>
<dbReference type="SUPFAM" id="SSF51695">
    <property type="entry name" value="PLC-like phosphodiesterases"/>
    <property type="match status" value="1"/>
</dbReference>
<dbReference type="GO" id="GO:0008081">
    <property type="term" value="F:phosphoric diester hydrolase activity"/>
    <property type="evidence" value="ECO:0007669"/>
    <property type="project" value="InterPro"/>
</dbReference>
<keyword evidence="1" id="KW-0812">Transmembrane</keyword>
<comment type="caution">
    <text evidence="3">The sequence shown here is derived from an EMBL/GenBank/DDBJ whole genome shotgun (WGS) entry which is preliminary data.</text>
</comment>
<keyword evidence="4" id="KW-1185">Reference proteome</keyword>
<dbReference type="Proteomes" id="UP000290649">
    <property type="component" value="Unassembled WGS sequence"/>
</dbReference>
<evidence type="ECO:0000313" key="4">
    <source>
        <dbReference type="Proteomes" id="UP000290649"/>
    </source>
</evidence>
<organism evidence="3 4">
    <name type="scientific">Anaerobacillus alkaliphilus</name>
    <dbReference type="NCBI Taxonomy" id="1548597"/>
    <lineage>
        <taxon>Bacteria</taxon>
        <taxon>Bacillati</taxon>
        <taxon>Bacillota</taxon>
        <taxon>Bacilli</taxon>
        <taxon>Bacillales</taxon>
        <taxon>Bacillaceae</taxon>
        <taxon>Anaerobacillus</taxon>
    </lineage>
</organism>
<dbReference type="Pfam" id="PF03009">
    <property type="entry name" value="GDPD"/>
    <property type="match status" value="1"/>
</dbReference>
<proteinExistence type="predicted"/>
<dbReference type="PANTHER" id="PTHR46211">
    <property type="entry name" value="GLYCEROPHOSPHORYL DIESTER PHOSPHODIESTERASE"/>
    <property type="match status" value="1"/>
</dbReference>
<evidence type="ECO:0000256" key="1">
    <source>
        <dbReference type="SAM" id="Phobius"/>
    </source>
</evidence>